<dbReference type="Proteomes" id="UP000193396">
    <property type="component" value="Unassembled WGS sequence"/>
</dbReference>
<dbReference type="AlphaFoldDB" id="A0A1Y2L9K6"/>
<dbReference type="CDD" id="cd02440">
    <property type="entry name" value="AdoMet_MTases"/>
    <property type="match status" value="1"/>
</dbReference>
<dbReference type="InterPro" id="IPR019734">
    <property type="entry name" value="TPR_rpt"/>
</dbReference>
<dbReference type="Pfam" id="PF14559">
    <property type="entry name" value="TPR_19"/>
    <property type="match status" value="1"/>
</dbReference>
<evidence type="ECO:0000256" key="3">
    <source>
        <dbReference type="PROSITE-ProRule" id="PRU00339"/>
    </source>
</evidence>
<reference evidence="5 6" key="1">
    <citation type="submission" date="2014-03" db="EMBL/GenBank/DDBJ databases">
        <title>The draft genome sequence of Thalassospira alkalitolerans JCM 18968.</title>
        <authorList>
            <person name="Lai Q."/>
            <person name="Shao Z."/>
        </authorList>
    </citation>
    <scope>NUCLEOTIDE SEQUENCE [LARGE SCALE GENOMIC DNA]</scope>
    <source>
        <strain evidence="5 6">JCM 18968</strain>
    </source>
</reference>
<dbReference type="InterPro" id="IPR041698">
    <property type="entry name" value="Methyltransf_25"/>
</dbReference>
<feature type="repeat" description="TPR" evidence="3">
    <location>
        <begin position="48"/>
        <end position="81"/>
    </location>
</feature>
<accession>A0A1Y2L9K6</accession>
<evidence type="ECO:0000256" key="1">
    <source>
        <dbReference type="ARBA" id="ARBA00022737"/>
    </source>
</evidence>
<proteinExistence type="predicted"/>
<sequence>MVQSGKTGKNTATLAQALQLGLQYQTNGKIPAALNLYGDILKQIPNQPDALHLSGLCHYQNGDHRKAVDLMRSSIHHNPNNATVHSNLGVALIELSMVSDAEHHFRQAIALQPDHIESHSNLAAILGNQNHTNEAIRHFEIVLGHNSDHLASLRGLAKLYVHIGKTDEALDLYARALRLMPNDADLHTDLAVALNLVGHPGKALQHHLQAISLQAGVRRHLACFATTIENCAFTSTNDALESALSDVLNCNQINPRSATKATLAVLIHKDRFNTAVERISNAAGSVEKLNPADLDTLQGQPLFLQALKAHPLSNLRFERTLTSLRQIMLFKDGGKSGFYVPLIAALAAQCFNNEYVYALTDAERTKVAELDQQLYNNIMADKDFNMEIPAILACYKPLYEYEWAERLSRKNLPNHLKSLFEQQFHEPNQERYLRDQIPQLTGIDDDISQAVRSQYEENPYPRWNHTTLFQTPKPIDETLKSYPLMMDLGDYQSPAHPQILIAGCGTGKHSIDVASRFKDVTILAVDLSLSSLSYARRKTEQLGLTNLTYGQADILKLNELNRQFDLIECGGVLHHMDNPMAGWRVLCHMLKPGGLMKIALYSEIGRKAIVQVRDFIAKQGYKSTADDIRQCRQDILASDSDAKNTLLDSTDFFSLSDCRDLIFHIQEHRFTLLQIEQYLTDLGLEFIDFETTESQKFNRQRNAINQGDKGDRLKNWHAYEQKNPSTFAGMYQFWCRKPQS</sequence>
<dbReference type="InterPro" id="IPR029063">
    <property type="entry name" value="SAM-dependent_MTases_sf"/>
</dbReference>
<dbReference type="InterPro" id="IPR011990">
    <property type="entry name" value="TPR-like_helical_dom_sf"/>
</dbReference>
<dbReference type="OrthoDB" id="649979at2"/>
<dbReference type="PROSITE" id="PS50005">
    <property type="entry name" value="TPR"/>
    <property type="match status" value="3"/>
</dbReference>
<dbReference type="SMART" id="SM00028">
    <property type="entry name" value="TPR"/>
    <property type="match status" value="6"/>
</dbReference>
<dbReference type="EMBL" id="JFKB01000009">
    <property type="protein sequence ID" value="OSQ47207.1"/>
    <property type="molecule type" value="Genomic_DNA"/>
</dbReference>
<dbReference type="Gene3D" id="3.40.50.150">
    <property type="entry name" value="Vaccinia Virus protein VP39"/>
    <property type="match status" value="1"/>
</dbReference>
<feature type="repeat" description="TPR" evidence="3">
    <location>
        <begin position="82"/>
        <end position="115"/>
    </location>
</feature>
<dbReference type="PANTHER" id="PTHR45586:SF1">
    <property type="entry name" value="LIPOPOLYSACCHARIDE ASSEMBLY PROTEIN B"/>
    <property type="match status" value="1"/>
</dbReference>
<protein>
    <recommendedName>
        <fullName evidence="4">Methyltransferase domain-containing protein</fullName>
    </recommendedName>
</protein>
<evidence type="ECO:0000259" key="4">
    <source>
        <dbReference type="Pfam" id="PF13649"/>
    </source>
</evidence>
<keyword evidence="6" id="KW-1185">Reference proteome</keyword>
<name>A0A1Y2L9K6_9PROT</name>
<evidence type="ECO:0000313" key="5">
    <source>
        <dbReference type="EMBL" id="OSQ47207.1"/>
    </source>
</evidence>
<dbReference type="STRING" id="1293890.TALK_14545"/>
<dbReference type="PANTHER" id="PTHR45586">
    <property type="entry name" value="TPR REPEAT-CONTAINING PROTEIN PA4667"/>
    <property type="match status" value="1"/>
</dbReference>
<keyword evidence="1" id="KW-0677">Repeat</keyword>
<dbReference type="PROSITE" id="PS50293">
    <property type="entry name" value="TPR_REGION"/>
    <property type="match status" value="1"/>
</dbReference>
<organism evidence="5 6">
    <name type="scientific">Thalassospira alkalitolerans</name>
    <dbReference type="NCBI Taxonomy" id="1293890"/>
    <lineage>
        <taxon>Bacteria</taxon>
        <taxon>Pseudomonadati</taxon>
        <taxon>Pseudomonadota</taxon>
        <taxon>Alphaproteobacteria</taxon>
        <taxon>Rhodospirillales</taxon>
        <taxon>Thalassospiraceae</taxon>
        <taxon>Thalassospira</taxon>
    </lineage>
</organism>
<dbReference type="RefSeq" id="WP_085619850.1">
    <property type="nucleotide sequence ID" value="NZ_JFKB01000009.1"/>
</dbReference>
<comment type="caution">
    <text evidence="5">The sequence shown here is derived from an EMBL/GenBank/DDBJ whole genome shotgun (WGS) entry which is preliminary data.</text>
</comment>
<dbReference type="SUPFAM" id="SSF53335">
    <property type="entry name" value="S-adenosyl-L-methionine-dependent methyltransferases"/>
    <property type="match status" value="1"/>
</dbReference>
<dbReference type="InterPro" id="IPR051012">
    <property type="entry name" value="CellSynth/LPSAsmb/PSIAsmb"/>
</dbReference>
<feature type="repeat" description="TPR" evidence="3">
    <location>
        <begin position="150"/>
        <end position="183"/>
    </location>
</feature>
<dbReference type="Pfam" id="PF12895">
    <property type="entry name" value="ANAPC3"/>
    <property type="match status" value="1"/>
</dbReference>
<dbReference type="SUPFAM" id="SSF48452">
    <property type="entry name" value="TPR-like"/>
    <property type="match status" value="1"/>
</dbReference>
<evidence type="ECO:0000313" key="6">
    <source>
        <dbReference type="Proteomes" id="UP000193396"/>
    </source>
</evidence>
<keyword evidence="2 3" id="KW-0802">TPR repeat</keyword>
<feature type="domain" description="Methyltransferase" evidence="4">
    <location>
        <begin position="499"/>
        <end position="594"/>
    </location>
</feature>
<dbReference type="Pfam" id="PF13649">
    <property type="entry name" value="Methyltransf_25"/>
    <property type="match status" value="1"/>
</dbReference>
<evidence type="ECO:0000256" key="2">
    <source>
        <dbReference type="ARBA" id="ARBA00022803"/>
    </source>
</evidence>
<dbReference type="Gene3D" id="1.25.40.10">
    <property type="entry name" value="Tetratricopeptide repeat domain"/>
    <property type="match status" value="1"/>
</dbReference>
<gene>
    <name evidence="5" type="ORF">TALK_14545</name>
</gene>